<gene>
    <name evidence="1" type="ORF">FDT80_05520</name>
</gene>
<reference evidence="1 2" key="1">
    <citation type="submission" date="2019-05" db="EMBL/GenBank/DDBJ databases">
        <title>Sulfitobacter sabulilitoris sp. nov., isolated from a marine sand.</title>
        <authorList>
            <person name="Yoon J.-H."/>
        </authorList>
    </citation>
    <scope>NUCLEOTIDE SEQUENCE [LARGE SCALE GENOMIC DNA]</scope>
    <source>
        <strain evidence="1 2">HSMS-29</strain>
    </source>
</reference>
<dbReference type="Proteomes" id="UP000309550">
    <property type="component" value="Unassembled WGS sequence"/>
</dbReference>
<evidence type="ECO:0000313" key="2">
    <source>
        <dbReference type="Proteomes" id="UP000309550"/>
    </source>
</evidence>
<accession>A0A5S3QD18</accession>
<sequence length="91" mass="9854">MVFSQILAGLQALDATGAQADQAARQGFLEWVFSLDGCPHPAARDALDRVPQDMTLEPAARAFVGFLRQAAQPQTPPFRRGGAAGRRLRLH</sequence>
<dbReference type="AlphaFoldDB" id="A0A5S3QD18"/>
<dbReference type="RefSeq" id="WP_138661202.1">
    <property type="nucleotide sequence ID" value="NZ_VANS01000001.1"/>
</dbReference>
<proteinExistence type="predicted"/>
<keyword evidence="2" id="KW-1185">Reference proteome</keyword>
<comment type="caution">
    <text evidence="1">The sequence shown here is derived from an EMBL/GenBank/DDBJ whole genome shotgun (WGS) entry which is preliminary data.</text>
</comment>
<name>A0A5S3QD18_9RHOB</name>
<dbReference type="OrthoDB" id="7874372at2"/>
<dbReference type="EMBL" id="VANS01000001">
    <property type="protein sequence ID" value="TMM55032.1"/>
    <property type="molecule type" value="Genomic_DNA"/>
</dbReference>
<evidence type="ECO:0000313" key="1">
    <source>
        <dbReference type="EMBL" id="TMM55032.1"/>
    </source>
</evidence>
<protein>
    <submittedName>
        <fullName evidence="1">Uncharacterized protein</fullName>
    </submittedName>
</protein>
<organism evidence="1 2">
    <name type="scientific">Sulfitobacter sabulilitoris</name>
    <dbReference type="NCBI Taxonomy" id="2562655"/>
    <lineage>
        <taxon>Bacteria</taxon>
        <taxon>Pseudomonadati</taxon>
        <taxon>Pseudomonadota</taxon>
        <taxon>Alphaproteobacteria</taxon>
        <taxon>Rhodobacterales</taxon>
        <taxon>Roseobacteraceae</taxon>
        <taxon>Sulfitobacter</taxon>
    </lineage>
</organism>